<name>A0A0N5AWZ7_9BILA</name>
<protein>
    <submittedName>
        <fullName evidence="2">Uncharacterized protein</fullName>
    </submittedName>
</protein>
<reference evidence="2" key="1">
    <citation type="submission" date="2017-02" db="UniProtKB">
        <authorList>
            <consortium name="WormBaseParasite"/>
        </authorList>
    </citation>
    <scope>IDENTIFICATION</scope>
</reference>
<keyword evidence="1" id="KW-1185">Reference proteome</keyword>
<dbReference type="Proteomes" id="UP000046393">
    <property type="component" value="Unplaced"/>
</dbReference>
<proteinExistence type="predicted"/>
<evidence type="ECO:0000313" key="2">
    <source>
        <dbReference type="WBParaSite" id="SMUV_0000946301-mRNA-1"/>
    </source>
</evidence>
<dbReference type="AlphaFoldDB" id="A0A0N5AWZ7"/>
<sequence length="82" mass="9699">MPQIFVNPFSRGRSCNIHANHDERQEQMNEKNDMNKSRAQAQSNQVELEVSIEQNDSKRIARLLLDTENRRYRHAFARVKCV</sequence>
<accession>A0A0N5AWZ7</accession>
<organism evidence="1 2">
    <name type="scientific">Syphacia muris</name>
    <dbReference type="NCBI Taxonomy" id="451379"/>
    <lineage>
        <taxon>Eukaryota</taxon>
        <taxon>Metazoa</taxon>
        <taxon>Ecdysozoa</taxon>
        <taxon>Nematoda</taxon>
        <taxon>Chromadorea</taxon>
        <taxon>Rhabditida</taxon>
        <taxon>Spirurina</taxon>
        <taxon>Oxyuridomorpha</taxon>
        <taxon>Oxyuroidea</taxon>
        <taxon>Oxyuridae</taxon>
        <taxon>Syphacia</taxon>
    </lineage>
</organism>
<dbReference type="WBParaSite" id="SMUV_0000946301-mRNA-1">
    <property type="protein sequence ID" value="SMUV_0000946301-mRNA-1"/>
    <property type="gene ID" value="SMUV_0000946301"/>
</dbReference>
<evidence type="ECO:0000313" key="1">
    <source>
        <dbReference type="Proteomes" id="UP000046393"/>
    </source>
</evidence>